<reference evidence="2" key="1">
    <citation type="submission" date="2014-11" db="EMBL/GenBank/DDBJ databases">
        <authorList>
            <person name="Otto D Thomas"/>
            <person name="Naeem Raeece"/>
        </authorList>
    </citation>
    <scope>NUCLEOTIDE SEQUENCE</scope>
</reference>
<sequence length="189" mass="21195">MRQLISIRRLVVASLLMVALSIPQTTGEECFDDFTCAVAKAMSLQEEALSMGFTIPPHLIPLDLAPDSYEGRMLQTELTLQEIDIAGNITECDRDAMTLCLGADITDVNAAWPSCPARQDYLVLRERLYAEAAAGQYTTRDEEEENQLYHDLRELAEYQCDMWKCLAKCTKQENFGKVSRPLTHAGSLL</sequence>
<feature type="signal peptide" evidence="1">
    <location>
        <begin position="1"/>
        <end position="27"/>
    </location>
</feature>
<dbReference type="VEuPathDB" id="CryptoDB:Cvel_31478"/>
<evidence type="ECO:0000313" key="2">
    <source>
        <dbReference type="EMBL" id="CEM47709.1"/>
    </source>
</evidence>
<keyword evidence="1" id="KW-0732">Signal</keyword>
<protein>
    <submittedName>
        <fullName evidence="2">Uncharacterized protein</fullName>
    </submittedName>
</protein>
<dbReference type="EMBL" id="CDMZ01003823">
    <property type="protein sequence ID" value="CEM47709.1"/>
    <property type="molecule type" value="Genomic_DNA"/>
</dbReference>
<feature type="chain" id="PRO_5005192188" evidence="1">
    <location>
        <begin position="28"/>
        <end position="189"/>
    </location>
</feature>
<accession>A0A0G4HTI3</accession>
<gene>
    <name evidence="2" type="ORF">Cvel_31478</name>
</gene>
<evidence type="ECO:0000256" key="1">
    <source>
        <dbReference type="SAM" id="SignalP"/>
    </source>
</evidence>
<proteinExistence type="predicted"/>
<organism evidence="2">
    <name type="scientific">Chromera velia CCMP2878</name>
    <dbReference type="NCBI Taxonomy" id="1169474"/>
    <lineage>
        <taxon>Eukaryota</taxon>
        <taxon>Sar</taxon>
        <taxon>Alveolata</taxon>
        <taxon>Colpodellida</taxon>
        <taxon>Chromeraceae</taxon>
        <taxon>Chromera</taxon>
    </lineage>
</organism>
<dbReference type="AlphaFoldDB" id="A0A0G4HTI3"/>
<name>A0A0G4HTI3_9ALVE</name>